<sequence>MKQKIELNIETRTSGRAGARGLRVRKMVPGVIYGAIENATVAVHVNDIVKYNTRAYENTLLTLKSDDSKLNGKVALLKEVVVHPLTRKPEHVDLFAIDLTKTVRVSVEVRVEGKAIGLAEGGLLNIVARQVEVECLPTAIPEALVVDVTNLNVGDSMHVSDIVVPEGVKMISRPEITIAAVVEQQEEAVAAPAAAAAAPAAAAADGKAPAAKK</sequence>
<dbReference type="GO" id="GO:0008097">
    <property type="term" value="F:5S rRNA binding"/>
    <property type="evidence" value="ECO:0007669"/>
    <property type="project" value="InterPro"/>
</dbReference>
<dbReference type="InterPro" id="IPR001021">
    <property type="entry name" value="Ribosomal_bL25_long"/>
</dbReference>
<keyword evidence="2 5" id="KW-0694">RNA-binding</keyword>
<name>M4V9Z7_9BACT</name>
<dbReference type="NCBIfam" id="TIGR00731">
    <property type="entry name" value="bL25_bact_ctc"/>
    <property type="match status" value="1"/>
</dbReference>
<dbReference type="InterPro" id="IPR020930">
    <property type="entry name" value="Ribosomal_uL5_bac-type"/>
</dbReference>
<comment type="similarity">
    <text evidence="5">Belongs to the bacterial ribosomal protein bL25 family. CTC subfamily.</text>
</comment>
<keyword evidence="1 5" id="KW-0699">rRNA-binding</keyword>
<evidence type="ECO:0000256" key="2">
    <source>
        <dbReference type="ARBA" id="ARBA00022884"/>
    </source>
</evidence>
<accession>M4V9Z7</accession>
<dbReference type="KEGG" id="bex:A11Q_1802"/>
<dbReference type="PANTHER" id="PTHR33284">
    <property type="entry name" value="RIBOSOMAL PROTEIN L25/GLN-TRNA SYNTHETASE, ANTI-CODON-BINDING DOMAIN-CONTAINING PROTEIN"/>
    <property type="match status" value="1"/>
</dbReference>
<dbReference type="HAMAP" id="MF_01334">
    <property type="entry name" value="Ribosomal_bL25_CTC"/>
    <property type="match status" value="1"/>
</dbReference>
<dbReference type="InterPro" id="IPR037121">
    <property type="entry name" value="Ribosomal_bL25_C"/>
</dbReference>
<dbReference type="InterPro" id="IPR020057">
    <property type="entry name" value="Ribosomal_bL25_b-dom"/>
</dbReference>
<dbReference type="EMBL" id="CP003537">
    <property type="protein sequence ID" value="AGH96018.1"/>
    <property type="molecule type" value="Genomic_DNA"/>
</dbReference>
<dbReference type="Pfam" id="PF01386">
    <property type="entry name" value="Ribosomal_L25p"/>
    <property type="match status" value="1"/>
</dbReference>
<evidence type="ECO:0000256" key="1">
    <source>
        <dbReference type="ARBA" id="ARBA00022730"/>
    </source>
</evidence>
<organism evidence="8 9">
    <name type="scientific">Pseudobdellovibrio exovorus JSS</name>
    <dbReference type="NCBI Taxonomy" id="1184267"/>
    <lineage>
        <taxon>Bacteria</taxon>
        <taxon>Pseudomonadati</taxon>
        <taxon>Bdellovibrionota</taxon>
        <taxon>Bdellovibrionia</taxon>
        <taxon>Bdellovibrionales</taxon>
        <taxon>Pseudobdellovibrionaceae</taxon>
        <taxon>Pseudobdellovibrio</taxon>
    </lineage>
</organism>
<proteinExistence type="inferred from homology"/>
<feature type="domain" description="Large ribosomal subunit protein bL25 beta" evidence="7">
    <location>
        <begin position="103"/>
        <end position="184"/>
    </location>
</feature>
<dbReference type="Proteomes" id="UP000012040">
    <property type="component" value="Chromosome"/>
</dbReference>
<dbReference type="Gene3D" id="2.40.240.10">
    <property type="entry name" value="Ribosomal Protein L25, Chain P"/>
    <property type="match status" value="1"/>
</dbReference>
<dbReference type="AlphaFoldDB" id="M4V9Z7"/>
<reference evidence="8 9" key="1">
    <citation type="journal article" date="2013" name="ISME J.">
        <title>By their genes ye shall know them: genomic signatures of predatory bacteria.</title>
        <authorList>
            <person name="Pasternak Z."/>
            <person name="Pietrokovski S."/>
            <person name="Rotem O."/>
            <person name="Gophna U."/>
            <person name="Lurie-Weinberger M.N."/>
            <person name="Jurkevitch E."/>
        </authorList>
    </citation>
    <scope>NUCLEOTIDE SEQUENCE [LARGE SCALE GENOMIC DNA]</scope>
    <source>
        <strain evidence="8 9">JSS</strain>
    </source>
</reference>
<dbReference type="OrthoDB" id="5293909at2"/>
<dbReference type="GO" id="GO:0006412">
    <property type="term" value="P:translation"/>
    <property type="evidence" value="ECO:0007669"/>
    <property type="project" value="UniProtKB-UniRule"/>
</dbReference>
<keyword evidence="9" id="KW-1185">Reference proteome</keyword>
<dbReference type="SUPFAM" id="SSF50715">
    <property type="entry name" value="Ribosomal protein L25-like"/>
    <property type="match status" value="1"/>
</dbReference>
<dbReference type="GO" id="GO:0022625">
    <property type="term" value="C:cytosolic large ribosomal subunit"/>
    <property type="evidence" value="ECO:0007669"/>
    <property type="project" value="TreeGrafter"/>
</dbReference>
<dbReference type="STRING" id="1184267.A11Q_1802"/>
<protein>
    <recommendedName>
        <fullName evidence="5">Large ribosomal subunit protein bL25</fullName>
    </recommendedName>
    <alternativeName>
        <fullName evidence="5">General stress protein CTC</fullName>
    </alternativeName>
</protein>
<evidence type="ECO:0000313" key="9">
    <source>
        <dbReference type="Proteomes" id="UP000012040"/>
    </source>
</evidence>
<evidence type="ECO:0000256" key="5">
    <source>
        <dbReference type="HAMAP-Rule" id="MF_01334"/>
    </source>
</evidence>
<dbReference type="RefSeq" id="WP_015470508.1">
    <property type="nucleotide sequence ID" value="NC_020813.1"/>
</dbReference>
<comment type="subunit">
    <text evidence="5">Part of the 50S ribosomal subunit; part of the 5S rRNA/L5/L18/L25 subcomplex. Contacts the 5S rRNA. Binds to the 5S rRNA independently of L5 and L18.</text>
</comment>
<evidence type="ECO:0000256" key="4">
    <source>
        <dbReference type="ARBA" id="ARBA00023274"/>
    </source>
</evidence>
<dbReference type="HOGENOM" id="CLU_075939_2_1_7"/>
<dbReference type="PANTHER" id="PTHR33284:SF1">
    <property type="entry name" value="RIBOSOMAL PROTEIN L25_GLN-TRNA SYNTHETASE, ANTI-CODON-BINDING DOMAIN-CONTAINING PROTEIN"/>
    <property type="match status" value="1"/>
</dbReference>
<feature type="domain" description="Large ribosomal subunit protein bL25 L25" evidence="6">
    <location>
        <begin position="7"/>
        <end position="94"/>
    </location>
</feature>
<dbReference type="Pfam" id="PF14693">
    <property type="entry name" value="Ribosomal_TL5_C"/>
    <property type="match status" value="1"/>
</dbReference>
<dbReference type="PATRIC" id="fig|1184267.3.peg.1824"/>
<evidence type="ECO:0000256" key="3">
    <source>
        <dbReference type="ARBA" id="ARBA00022980"/>
    </source>
</evidence>
<keyword evidence="3 5" id="KW-0689">Ribosomal protein</keyword>
<evidence type="ECO:0000259" key="7">
    <source>
        <dbReference type="Pfam" id="PF14693"/>
    </source>
</evidence>
<comment type="function">
    <text evidence="5">This is one of the proteins that binds to the 5S RNA in the ribosome where it forms part of the central protuberance.</text>
</comment>
<keyword evidence="4 5" id="KW-0687">Ribonucleoprotein</keyword>
<dbReference type="CDD" id="cd00495">
    <property type="entry name" value="Ribosomal_L25_TL5_CTC"/>
    <property type="match status" value="1"/>
</dbReference>
<dbReference type="InterPro" id="IPR011035">
    <property type="entry name" value="Ribosomal_bL25/Gln-tRNA_synth"/>
</dbReference>
<gene>
    <name evidence="5" type="primary">rplY</name>
    <name evidence="5" type="synonym">ctc</name>
    <name evidence="8" type="ORF">A11Q_1802</name>
</gene>
<dbReference type="InterPro" id="IPR020056">
    <property type="entry name" value="Rbsml_bL25/Gln-tRNA_synth_N"/>
</dbReference>
<evidence type="ECO:0000313" key="8">
    <source>
        <dbReference type="EMBL" id="AGH96018.1"/>
    </source>
</evidence>
<dbReference type="GO" id="GO:0003735">
    <property type="term" value="F:structural constituent of ribosome"/>
    <property type="evidence" value="ECO:0007669"/>
    <property type="project" value="InterPro"/>
</dbReference>
<dbReference type="eggNOG" id="COG1825">
    <property type="taxonomic scope" value="Bacteria"/>
</dbReference>
<evidence type="ECO:0000259" key="6">
    <source>
        <dbReference type="Pfam" id="PF01386"/>
    </source>
</evidence>
<dbReference type="InterPro" id="IPR029751">
    <property type="entry name" value="Ribosomal_L25_dom"/>
</dbReference>
<dbReference type="Gene3D" id="2.170.120.20">
    <property type="entry name" value="Ribosomal protein L25, beta domain"/>
    <property type="match status" value="1"/>
</dbReference>